<dbReference type="CDD" id="cd03353">
    <property type="entry name" value="LbH_GlmU_C"/>
    <property type="match status" value="1"/>
</dbReference>
<protein>
    <recommendedName>
        <fullName evidence="5">UDP-N-acetylglucosamine diphosphorylase</fullName>
        <ecNumber evidence="5">2.7.7.23</ecNumber>
    </recommendedName>
</protein>
<evidence type="ECO:0000256" key="4">
    <source>
        <dbReference type="ARBA" id="ARBA00007947"/>
    </source>
</evidence>
<dbReference type="InterPro" id="IPR050065">
    <property type="entry name" value="GlmU-like"/>
</dbReference>
<accession>A0A382GL85</accession>
<evidence type="ECO:0000256" key="10">
    <source>
        <dbReference type="ARBA" id="ARBA00022842"/>
    </source>
</evidence>
<dbReference type="PANTHER" id="PTHR43584:SF3">
    <property type="entry name" value="BIFUNCTIONAL PROTEIN GLMU"/>
    <property type="match status" value="1"/>
</dbReference>
<dbReference type="InterPro" id="IPR001451">
    <property type="entry name" value="Hexapep"/>
</dbReference>
<evidence type="ECO:0000256" key="1">
    <source>
        <dbReference type="ARBA" id="ARBA00001946"/>
    </source>
</evidence>
<reference evidence="16" key="1">
    <citation type="submission" date="2018-05" db="EMBL/GenBank/DDBJ databases">
        <authorList>
            <person name="Lanie J.A."/>
            <person name="Ng W.-L."/>
            <person name="Kazmierczak K.M."/>
            <person name="Andrzejewski T.M."/>
            <person name="Davidsen T.M."/>
            <person name="Wayne K.J."/>
            <person name="Tettelin H."/>
            <person name="Glass J.I."/>
            <person name="Rusch D."/>
            <person name="Podicherti R."/>
            <person name="Tsui H.-C.T."/>
            <person name="Winkler M.E."/>
        </authorList>
    </citation>
    <scope>NUCLEOTIDE SEQUENCE</scope>
</reference>
<dbReference type="InterPro" id="IPR038009">
    <property type="entry name" value="GlmU_C_LbH"/>
</dbReference>
<keyword evidence="13" id="KW-0012">Acyltransferase</keyword>
<keyword evidence="6" id="KW-0963">Cytoplasm</keyword>
<keyword evidence="8" id="KW-0548">Nucleotidyltransferase</keyword>
<dbReference type="GO" id="GO:0019134">
    <property type="term" value="F:glucosamine-1-phosphate N-acetyltransferase activity"/>
    <property type="evidence" value="ECO:0007669"/>
    <property type="project" value="InterPro"/>
</dbReference>
<evidence type="ECO:0000256" key="11">
    <source>
        <dbReference type="ARBA" id="ARBA00022960"/>
    </source>
</evidence>
<comment type="subcellular location">
    <subcellularLocation>
        <location evidence="2">Cytoplasm</location>
    </subcellularLocation>
</comment>
<evidence type="ECO:0000256" key="14">
    <source>
        <dbReference type="ARBA" id="ARBA00023316"/>
    </source>
</evidence>
<dbReference type="Pfam" id="PF00132">
    <property type="entry name" value="Hexapep"/>
    <property type="match status" value="1"/>
</dbReference>
<dbReference type="Gene3D" id="2.160.10.10">
    <property type="entry name" value="Hexapeptide repeat proteins"/>
    <property type="match status" value="1"/>
</dbReference>
<evidence type="ECO:0000256" key="9">
    <source>
        <dbReference type="ARBA" id="ARBA00022723"/>
    </source>
</evidence>
<dbReference type="GO" id="GO:0003977">
    <property type="term" value="F:UDP-N-acetylglucosamine diphosphorylase activity"/>
    <property type="evidence" value="ECO:0007669"/>
    <property type="project" value="UniProtKB-EC"/>
</dbReference>
<dbReference type="GO" id="GO:0046872">
    <property type="term" value="F:metal ion binding"/>
    <property type="evidence" value="ECO:0007669"/>
    <property type="project" value="UniProtKB-KW"/>
</dbReference>
<evidence type="ECO:0000256" key="8">
    <source>
        <dbReference type="ARBA" id="ARBA00022695"/>
    </source>
</evidence>
<organism evidence="16">
    <name type="scientific">marine metagenome</name>
    <dbReference type="NCBI Taxonomy" id="408172"/>
    <lineage>
        <taxon>unclassified sequences</taxon>
        <taxon>metagenomes</taxon>
        <taxon>ecological metagenomes</taxon>
    </lineage>
</organism>
<evidence type="ECO:0000256" key="3">
    <source>
        <dbReference type="ARBA" id="ARBA00007707"/>
    </source>
</evidence>
<comment type="cofactor">
    <cofactor evidence="1">
        <name>Mg(2+)</name>
        <dbReference type="ChEBI" id="CHEBI:18420"/>
    </cofactor>
</comment>
<dbReference type="InterPro" id="IPR018357">
    <property type="entry name" value="Hexapep_transf_CS"/>
</dbReference>
<gene>
    <name evidence="16" type="ORF">METZ01_LOCUS228506</name>
</gene>
<dbReference type="EC" id="2.7.7.23" evidence="5"/>
<dbReference type="EMBL" id="UINC01056063">
    <property type="protein sequence ID" value="SVB75652.1"/>
    <property type="molecule type" value="Genomic_DNA"/>
</dbReference>
<keyword evidence="12" id="KW-0573">Peptidoglycan synthesis</keyword>
<keyword evidence="14" id="KW-0961">Cell wall biogenesis/degradation</keyword>
<dbReference type="Pfam" id="PF14602">
    <property type="entry name" value="Hexapep_2"/>
    <property type="match status" value="1"/>
</dbReference>
<keyword evidence="9" id="KW-0479">Metal-binding</keyword>
<name>A0A382GL85_9ZZZZ</name>
<evidence type="ECO:0000256" key="13">
    <source>
        <dbReference type="ARBA" id="ARBA00023315"/>
    </source>
</evidence>
<dbReference type="GO" id="GO:0008360">
    <property type="term" value="P:regulation of cell shape"/>
    <property type="evidence" value="ECO:0007669"/>
    <property type="project" value="UniProtKB-KW"/>
</dbReference>
<dbReference type="GO" id="GO:0071555">
    <property type="term" value="P:cell wall organization"/>
    <property type="evidence" value="ECO:0007669"/>
    <property type="project" value="UniProtKB-KW"/>
</dbReference>
<evidence type="ECO:0000256" key="5">
    <source>
        <dbReference type="ARBA" id="ARBA00012457"/>
    </source>
</evidence>
<keyword evidence="10" id="KW-0460">Magnesium</keyword>
<dbReference type="AlphaFoldDB" id="A0A382GL85"/>
<comment type="catalytic activity">
    <reaction evidence="15">
        <text>N-acetyl-alpha-D-glucosamine 1-phosphate + UTP + H(+) = UDP-N-acetyl-alpha-D-glucosamine + diphosphate</text>
        <dbReference type="Rhea" id="RHEA:13509"/>
        <dbReference type="ChEBI" id="CHEBI:15378"/>
        <dbReference type="ChEBI" id="CHEBI:33019"/>
        <dbReference type="ChEBI" id="CHEBI:46398"/>
        <dbReference type="ChEBI" id="CHEBI:57705"/>
        <dbReference type="ChEBI" id="CHEBI:57776"/>
        <dbReference type="EC" id="2.7.7.23"/>
    </reaction>
</comment>
<comment type="similarity">
    <text evidence="3">In the C-terminal section; belongs to the transferase hexapeptide repeat family.</text>
</comment>
<sequence length="212" mass="22984">MASISKKKKALIEKYNQEKLRNHAMKIGVTLISPETVFLSNDTKFGKNVVINPYVVIGKKTKIGNNVEILPFTHIENAILESNVNVGPFSRIRPGSFLSKGSRIGNFVEVKKSKLGKNSKVNHLSYVGDATIGKNVNIGAGTITCNYDGKRKNKTKILDGAFIGSNTSLIAPIKIGKKAVVGAGSALSKNVKDKSLSLTRASQVVIKNYKRK</sequence>
<dbReference type="GO" id="GO:0005737">
    <property type="term" value="C:cytoplasm"/>
    <property type="evidence" value="ECO:0007669"/>
    <property type="project" value="UniProtKB-SubCell"/>
</dbReference>
<evidence type="ECO:0000256" key="2">
    <source>
        <dbReference type="ARBA" id="ARBA00004496"/>
    </source>
</evidence>
<dbReference type="InterPro" id="IPR011004">
    <property type="entry name" value="Trimer_LpxA-like_sf"/>
</dbReference>
<evidence type="ECO:0000313" key="16">
    <source>
        <dbReference type="EMBL" id="SVB75652.1"/>
    </source>
</evidence>
<evidence type="ECO:0000256" key="12">
    <source>
        <dbReference type="ARBA" id="ARBA00022984"/>
    </source>
</evidence>
<evidence type="ECO:0000256" key="6">
    <source>
        <dbReference type="ARBA" id="ARBA00022490"/>
    </source>
</evidence>
<evidence type="ECO:0000256" key="7">
    <source>
        <dbReference type="ARBA" id="ARBA00022679"/>
    </source>
</evidence>
<dbReference type="PROSITE" id="PS00101">
    <property type="entry name" value="HEXAPEP_TRANSFERASES"/>
    <property type="match status" value="1"/>
</dbReference>
<keyword evidence="7" id="KW-0808">Transferase</keyword>
<proteinExistence type="inferred from homology"/>
<dbReference type="GO" id="GO:0009252">
    <property type="term" value="P:peptidoglycan biosynthetic process"/>
    <property type="evidence" value="ECO:0007669"/>
    <property type="project" value="UniProtKB-KW"/>
</dbReference>
<comment type="similarity">
    <text evidence="4">In the N-terminal section; belongs to the N-acetylglucosamine-1-phosphate uridyltransferase family.</text>
</comment>
<dbReference type="PANTHER" id="PTHR43584">
    <property type="entry name" value="NUCLEOTIDYL TRANSFERASE"/>
    <property type="match status" value="1"/>
</dbReference>
<keyword evidence="11" id="KW-0133">Cell shape</keyword>
<evidence type="ECO:0000256" key="15">
    <source>
        <dbReference type="ARBA" id="ARBA00048493"/>
    </source>
</evidence>
<dbReference type="GO" id="GO:0006048">
    <property type="term" value="P:UDP-N-acetylglucosamine biosynthetic process"/>
    <property type="evidence" value="ECO:0007669"/>
    <property type="project" value="InterPro"/>
</dbReference>
<dbReference type="SUPFAM" id="SSF51161">
    <property type="entry name" value="Trimeric LpxA-like enzymes"/>
    <property type="match status" value="1"/>
</dbReference>